<accession>A0A3S3RKW7</accession>
<evidence type="ECO:0000313" key="1">
    <source>
        <dbReference type="EMBL" id="RWX02383.1"/>
    </source>
</evidence>
<dbReference type="PANTHER" id="PTHR21485:SF6">
    <property type="entry name" value="N-ACYLNEURAMINATE CYTIDYLYLTRANSFERASE-RELATED"/>
    <property type="match status" value="1"/>
</dbReference>
<keyword evidence="2" id="KW-1185">Reference proteome</keyword>
<dbReference type="GO" id="GO:0008781">
    <property type="term" value="F:N-acylneuraminate cytidylyltransferase activity"/>
    <property type="evidence" value="ECO:0007669"/>
    <property type="project" value="TreeGrafter"/>
</dbReference>
<name>A0A3S3RKW7_9FLAO</name>
<dbReference type="EMBL" id="SBII01000002">
    <property type="protein sequence ID" value="RWX02383.1"/>
    <property type="molecule type" value="Genomic_DNA"/>
</dbReference>
<dbReference type="Pfam" id="PF02348">
    <property type="entry name" value="CTP_transf_3"/>
    <property type="match status" value="1"/>
</dbReference>
<dbReference type="OrthoDB" id="9805604at2"/>
<keyword evidence="1" id="KW-0548">Nucleotidyltransferase</keyword>
<evidence type="ECO:0000313" key="2">
    <source>
        <dbReference type="Proteomes" id="UP000287527"/>
    </source>
</evidence>
<comment type="caution">
    <text evidence="1">The sequence shown here is derived from an EMBL/GenBank/DDBJ whole genome shotgun (WGS) entry which is preliminary data.</text>
</comment>
<dbReference type="InterPro" id="IPR003329">
    <property type="entry name" value="Cytidylyl_trans"/>
</dbReference>
<proteinExistence type="predicted"/>
<dbReference type="Gene3D" id="3.90.550.10">
    <property type="entry name" value="Spore Coat Polysaccharide Biosynthesis Protein SpsA, Chain A"/>
    <property type="match status" value="1"/>
</dbReference>
<dbReference type="CDD" id="cd02513">
    <property type="entry name" value="CMP-NeuAc_Synthase"/>
    <property type="match status" value="1"/>
</dbReference>
<dbReference type="PANTHER" id="PTHR21485">
    <property type="entry name" value="HAD SUPERFAMILY MEMBERS CMAS AND KDSC"/>
    <property type="match status" value="1"/>
</dbReference>
<organism evidence="1 2">
    <name type="scientific">Flavobacterium cerinum</name>
    <dbReference type="NCBI Taxonomy" id="2502784"/>
    <lineage>
        <taxon>Bacteria</taxon>
        <taxon>Pseudomonadati</taxon>
        <taxon>Bacteroidota</taxon>
        <taxon>Flavobacteriia</taxon>
        <taxon>Flavobacteriales</taxon>
        <taxon>Flavobacteriaceae</taxon>
        <taxon>Flavobacterium</taxon>
    </lineage>
</organism>
<protein>
    <submittedName>
        <fullName evidence="1">Acylneuraminate cytidylyltransferase family protein</fullName>
    </submittedName>
</protein>
<dbReference type="Proteomes" id="UP000287527">
    <property type="component" value="Unassembled WGS sequence"/>
</dbReference>
<dbReference type="InterPro" id="IPR050793">
    <property type="entry name" value="CMP-NeuNAc_synthase"/>
</dbReference>
<keyword evidence="1" id="KW-0808">Transferase</keyword>
<gene>
    <name evidence="1" type="ORF">EPI11_03940</name>
</gene>
<sequence length="234" mass="26624">MEKNILWLVTARSGSKSIPDKNIKILGNQPLISYRIQSALTTNIVGDIWVSTDSEKYAEIAKEYGAEIPFIRPDYLSTDDASSMDVVLHAMEYASSLGKKYDFIGLLEPTSPFIRSSDLDKAIVQLNEKENASAIVATKESRPNRIFIQKEDEYLSELADNLKLYKKLGRQAFGKEITPSGGFYISKWDDFLKNKSFYTRETLSYLVDDISGLEIDEPLDWQFAEFIINTTYLK</sequence>
<dbReference type="AlphaFoldDB" id="A0A3S3RKW7"/>
<dbReference type="InterPro" id="IPR029044">
    <property type="entry name" value="Nucleotide-diphossugar_trans"/>
</dbReference>
<dbReference type="RefSeq" id="WP_128388655.1">
    <property type="nucleotide sequence ID" value="NZ_SBII01000002.1"/>
</dbReference>
<reference evidence="1 2" key="1">
    <citation type="submission" date="2019-01" db="EMBL/GenBank/DDBJ databases">
        <title>Flavobacterium sp. nov.,isolated from freshwater.</title>
        <authorList>
            <person name="Zhang R."/>
            <person name="Du Z.-J."/>
        </authorList>
    </citation>
    <scope>NUCLEOTIDE SEQUENCE [LARGE SCALE GENOMIC DNA]</scope>
    <source>
        <strain evidence="1 2">1E403</strain>
    </source>
</reference>
<dbReference type="SUPFAM" id="SSF53448">
    <property type="entry name" value="Nucleotide-diphospho-sugar transferases"/>
    <property type="match status" value="1"/>
</dbReference>